<sequence length="168" mass="19431">MIAFDELLAQAQRSAVHLEMRDSYMLDDPTFVAWQRGETMDPVEQWRPWVELVQAALARGVAIRRARIISEPVSAYVRWEYETTTMNVEAGEQVRWLPRRRATDIPLPGNDFWLFDDSPVLVNHFDGNGQKPDLGYELIDDDPTLAKLCASAFEAVWERAIPHEEYRP</sequence>
<feature type="domain" description="DUF6879" evidence="1">
    <location>
        <begin position="3"/>
        <end position="167"/>
    </location>
</feature>
<dbReference type="STRING" id="419479.SAMN04488563_0331"/>
<dbReference type="InterPro" id="IPR049244">
    <property type="entry name" value="DUF6879"/>
</dbReference>
<organism evidence="2 3">
    <name type="scientific">Jiangella alkaliphila</name>
    <dbReference type="NCBI Taxonomy" id="419479"/>
    <lineage>
        <taxon>Bacteria</taxon>
        <taxon>Bacillati</taxon>
        <taxon>Actinomycetota</taxon>
        <taxon>Actinomycetes</taxon>
        <taxon>Jiangellales</taxon>
        <taxon>Jiangellaceae</taxon>
        <taxon>Jiangella</taxon>
    </lineage>
</organism>
<dbReference type="AlphaFoldDB" id="A0A1H2G6Q0"/>
<dbReference type="Proteomes" id="UP000182977">
    <property type="component" value="Chromosome I"/>
</dbReference>
<dbReference type="Pfam" id="PF21806">
    <property type="entry name" value="DUF6879"/>
    <property type="match status" value="1"/>
</dbReference>
<evidence type="ECO:0000313" key="2">
    <source>
        <dbReference type="EMBL" id="SDU15366.1"/>
    </source>
</evidence>
<proteinExistence type="predicted"/>
<dbReference type="EMBL" id="LT629791">
    <property type="protein sequence ID" value="SDU15366.1"/>
    <property type="molecule type" value="Genomic_DNA"/>
</dbReference>
<protein>
    <recommendedName>
        <fullName evidence="1">DUF6879 domain-containing protein</fullName>
    </recommendedName>
</protein>
<reference evidence="3" key="1">
    <citation type="submission" date="2016-10" db="EMBL/GenBank/DDBJ databases">
        <authorList>
            <person name="Varghese N."/>
            <person name="Submissions S."/>
        </authorList>
    </citation>
    <scope>NUCLEOTIDE SEQUENCE [LARGE SCALE GENOMIC DNA]</scope>
    <source>
        <strain evidence="3">DSM 45079</strain>
    </source>
</reference>
<gene>
    <name evidence="2" type="ORF">SAMN04488563_0331</name>
</gene>
<name>A0A1H2G6Q0_9ACTN</name>
<dbReference type="RefSeq" id="WP_046766698.1">
    <property type="nucleotide sequence ID" value="NZ_KQ061219.1"/>
</dbReference>
<accession>A0A1H2G6Q0</accession>
<evidence type="ECO:0000259" key="1">
    <source>
        <dbReference type="Pfam" id="PF21806"/>
    </source>
</evidence>
<keyword evidence="3" id="KW-1185">Reference proteome</keyword>
<evidence type="ECO:0000313" key="3">
    <source>
        <dbReference type="Proteomes" id="UP000182977"/>
    </source>
</evidence>
<dbReference type="OrthoDB" id="4562627at2"/>